<evidence type="ECO:0000259" key="2">
    <source>
        <dbReference type="Pfam" id="PF05347"/>
    </source>
</evidence>
<dbReference type="EMBL" id="VRVR01000009">
    <property type="protein sequence ID" value="KAF0852933.1"/>
    <property type="molecule type" value="Genomic_DNA"/>
</dbReference>
<dbReference type="CDD" id="cd20251">
    <property type="entry name" value="Complex1_LYR_SF"/>
    <property type="match status" value="1"/>
</dbReference>
<organism evidence="3 4">
    <name type="scientific">Andalucia godoyi</name>
    <name type="common">Flagellate</name>
    <dbReference type="NCBI Taxonomy" id="505711"/>
    <lineage>
        <taxon>Eukaryota</taxon>
        <taxon>Discoba</taxon>
        <taxon>Jakobida</taxon>
        <taxon>Andalucina</taxon>
        <taxon>Andaluciidae</taxon>
        <taxon>Andalucia</taxon>
    </lineage>
</organism>
<keyword evidence="4" id="KW-1185">Reference proteome</keyword>
<protein>
    <submittedName>
        <fullName evidence="3">Mitochondrial Complex1_LYR family protein</fullName>
    </submittedName>
</protein>
<evidence type="ECO:0000313" key="3">
    <source>
        <dbReference type="EMBL" id="KAF0852933.1"/>
    </source>
</evidence>
<reference evidence="3" key="1">
    <citation type="submission" date="2019-09" db="EMBL/GenBank/DDBJ databases">
        <title>The Mitochondrial Proteome of the Jakobid, Andalucia godoyi, a Protist With the Most Gene-Rich and Bacteria-Like Mitochondrial Genome.</title>
        <authorList>
            <person name="Gray M.W."/>
            <person name="Burger G."/>
            <person name="Derelle R."/>
            <person name="Klimes V."/>
            <person name="Leger M."/>
            <person name="Sarrasin M."/>
            <person name="Vlcek C."/>
            <person name="Roger A.J."/>
            <person name="Elias M."/>
            <person name="Lang B.F."/>
        </authorList>
    </citation>
    <scope>NUCLEOTIDE SEQUENCE</scope>
    <source>
        <strain evidence="3">And28</strain>
    </source>
</reference>
<feature type="signal peptide" evidence="1">
    <location>
        <begin position="1"/>
        <end position="19"/>
    </location>
</feature>
<evidence type="ECO:0000256" key="1">
    <source>
        <dbReference type="SAM" id="SignalP"/>
    </source>
</evidence>
<comment type="caution">
    <text evidence="3">The sequence shown here is derived from an EMBL/GenBank/DDBJ whole genome shotgun (WGS) entry which is preliminary data.</text>
</comment>
<dbReference type="InterPro" id="IPR008011">
    <property type="entry name" value="Complex1_LYR_dom"/>
</dbReference>
<keyword evidence="1" id="KW-0732">Signal</keyword>
<dbReference type="Proteomes" id="UP000799049">
    <property type="component" value="Unassembled WGS sequence"/>
</dbReference>
<dbReference type="AlphaFoldDB" id="A0A8K0AIG6"/>
<feature type="chain" id="PRO_5035464516" evidence="1">
    <location>
        <begin position="20"/>
        <end position="291"/>
    </location>
</feature>
<feature type="domain" description="Complex 1 LYR protein" evidence="2">
    <location>
        <begin position="27"/>
        <end position="79"/>
    </location>
</feature>
<sequence>MMMMMMIISLLCCLRCWSAGQMHQRSRILSVYRSLLRSSRSFPTAQGRAVIPLRIRNGFREHMSESDGRAVEALLATADAHLSYMELKETDLRSLKSRRIQHPSRRGEVWIEEDGQPAVEVPDRAKMQKESERWTLSYLDLIQSIQPSPGFQYHIATKPSDAPLVWPPAAQRPTHNAHLYARDPSIHVDQSVASERRSIVGDLHTSYSELPLMDFKMADLEGNRLRLQHAKTLEDDGSRMSAMIEAFLKEKFGIQAPSAIDDETFERELAAAAADKIAELKKKHDMEDDLL</sequence>
<proteinExistence type="predicted"/>
<dbReference type="Pfam" id="PF05347">
    <property type="entry name" value="Complex1_LYR"/>
    <property type="match status" value="1"/>
</dbReference>
<gene>
    <name evidence="3" type="ORF">ANDGO_06084</name>
</gene>
<name>A0A8K0AIG6_ANDGO</name>
<accession>A0A8K0AIG6</accession>
<evidence type="ECO:0000313" key="4">
    <source>
        <dbReference type="Proteomes" id="UP000799049"/>
    </source>
</evidence>